<comment type="caution">
    <text evidence="1">The sequence shown here is derived from an EMBL/GenBank/DDBJ whole genome shotgun (WGS) entry which is preliminary data.</text>
</comment>
<feature type="non-terminal residue" evidence="1">
    <location>
        <position position="52"/>
    </location>
</feature>
<name>A0AAD9HHI5_9PEZI</name>
<sequence length="52" mass="5979">AEGHSAPWAAYWDFVRTGPEAVKLGFWAIINREFDSLFWLKTSLVMTYGVRS</sequence>
<protein>
    <submittedName>
        <fullName evidence="1">Uncharacterized protein</fullName>
    </submittedName>
</protein>
<evidence type="ECO:0000313" key="1">
    <source>
        <dbReference type="EMBL" id="KAK2028973.1"/>
    </source>
</evidence>
<accession>A0AAD9HHI5</accession>
<dbReference type="AlphaFoldDB" id="A0AAD9HHI5"/>
<evidence type="ECO:0000313" key="2">
    <source>
        <dbReference type="Proteomes" id="UP001232148"/>
    </source>
</evidence>
<dbReference type="Proteomes" id="UP001232148">
    <property type="component" value="Unassembled WGS sequence"/>
</dbReference>
<keyword evidence="2" id="KW-1185">Reference proteome</keyword>
<dbReference type="EMBL" id="MU842870">
    <property type="protein sequence ID" value="KAK2028973.1"/>
    <property type="molecule type" value="Genomic_DNA"/>
</dbReference>
<gene>
    <name evidence="1" type="ORF">LX32DRAFT_639486</name>
</gene>
<proteinExistence type="predicted"/>
<reference evidence="1" key="1">
    <citation type="submission" date="2021-06" db="EMBL/GenBank/DDBJ databases">
        <title>Comparative genomics, transcriptomics and evolutionary studies reveal genomic signatures of adaptation to plant cell wall in hemibiotrophic fungi.</title>
        <authorList>
            <consortium name="DOE Joint Genome Institute"/>
            <person name="Baroncelli R."/>
            <person name="Diaz J.F."/>
            <person name="Benocci T."/>
            <person name="Peng M."/>
            <person name="Battaglia E."/>
            <person name="Haridas S."/>
            <person name="Andreopoulos W."/>
            <person name="Labutti K."/>
            <person name="Pangilinan J."/>
            <person name="Floch G.L."/>
            <person name="Makela M.R."/>
            <person name="Henrissat B."/>
            <person name="Grigoriev I.V."/>
            <person name="Crouch J.A."/>
            <person name="De Vries R.P."/>
            <person name="Sukno S.A."/>
            <person name="Thon M.R."/>
        </authorList>
    </citation>
    <scope>NUCLEOTIDE SEQUENCE</scope>
    <source>
        <strain evidence="1">MAFF235873</strain>
    </source>
</reference>
<organism evidence="1 2">
    <name type="scientific">Colletotrichum zoysiae</name>
    <dbReference type="NCBI Taxonomy" id="1216348"/>
    <lineage>
        <taxon>Eukaryota</taxon>
        <taxon>Fungi</taxon>
        <taxon>Dikarya</taxon>
        <taxon>Ascomycota</taxon>
        <taxon>Pezizomycotina</taxon>
        <taxon>Sordariomycetes</taxon>
        <taxon>Hypocreomycetidae</taxon>
        <taxon>Glomerellales</taxon>
        <taxon>Glomerellaceae</taxon>
        <taxon>Colletotrichum</taxon>
        <taxon>Colletotrichum graminicola species complex</taxon>
    </lineage>
</organism>